<dbReference type="InterPro" id="IPR042095">
    <property type="entry name" value="SUMF_sf"/>
</dbReference>
<sequence length="493" mass="57373">MTANPTFYFVSNELPVFFNRLYIYMKKLVNKLPENGRYYRVLVLVLGFFLSVHFAWATAQKFQKMVKEFQKSAISDFIAFTTKGERYPLMHAIYELRYRVFSEKLGINKKAETKACSQNRTYGIAVPDDQKKFCRDYDALVDLAKTSLVQTALFEKIYQNAEPALLYEIERQRARDAIRVWIRQKLNCLNDEYRCGRDERKMINRLTKFDSKILKTYIRILLNLDKKLFPEEQTATFIKTKDLETLCGFIDKGSKKSEKPGMTLIHSGNFNMGSEEGLPSEHPVREVEMKDFWIDNCEVTNYQFLQAAAQHPFLRKSTFPRKYHDGNYLHNWQDDLVPEIGSELKPVTYVSWYSARHYCNYVGKRLASEAEWEMAARAGIDSAYSVEGGVELLQDYAWFRGNSDGTIHTTAQKMSNPNGLFDIYGNAWEWVYDWFGIYSTFNVKNPQGPETGKYRILRGGSWSDPPEYLRSAMRRDALPTSTYNNVGFRCAAE</sequence>
<keyword evidence="1" id="KW-0472">Membrane</keyword>
<proteinExistence type="predicted"/>
<dbReference type="PANTHER" id="PTHR23150:SF19">
    <property type="entry name" value="FORMYLGLYCINE-GENERATING ENZYME"/>
    <property type="match status" value="1"/>
</dbReference>
<evidence type="ECO:0000259" key="2">
    <source>
        <dbReference type="Pfam" id="PF03781"/>
    </source>
</evidence>
<keyword evidence="1" id="KW-0812">Transmembrane</keyword>
<dbReference type="GO" id="GO:0120147">
    <property type="term" value="F:formylglycine-generating oxidase activity"/>
    <property type="evidence" value="ECO:0007669"/>
    <property type="project" value="TreeGrafter"/>
</dbReference>
<dbReference type="Gene3D" id="3.90.1580.10">
    <property type="entry name" value="paralog of FGE (formylglycine-generating enzyme)"/>
    <property type="match status" value="1"/>
</dbReference>
<evidence type="ECO:0000256" key="1">
    <source>
        <dbReference type="SAM" id="Phobius"/>
    </source>
</evidence>
<evidence type="ECO:0000313" key="3">
    <source>
        <dbReference type="EMBL" id="SVA10043.1"/>
    </source>
</evidence>
<feature type="transmembrane region" description="Helical" evidence="1">
    <location>
        <begin position="37"/>
        <end position="56"/>
    </location>
</feature>
<keyword evidence="1" id="KW-1133">Transmembrane helix</keyword>
<dbReference type="PANTHER" id="PTHR23150">
    <property type="entry name" value="SULFATASE MODIFYING FACTOR 1, 2"/>
    <property type="match status" value="1"/>
</dbReference>
<dbReference type="Pfam" id="PF03781">
    <property type="entry name" value="FGE-sulfatase"/>
    <property type="match status" value="1"/>
</dbReference>
<name>A0A381T8D7_9ZZZZ</name>
<dbReference type="EMBL" id="UINC01003884">
    <property type="protein sequence ID" value="SVA10043.1"/>
    <property type="molecule type" value="Genomic_DNA"/>
</dbReference>
<reference evidence="3" key="1">
    <citation type="submission" date="2018-05" db="EMBL/GenBank/DDBJ databases">
        <authorList>
            <person name="Lanie J.A."/>
            <person name="Ng W.-L."/>
            <person name="Kazmierczak K.M."/>
            <person name="Andrzejewski T.M."/>
            <person name="Davidsen T.M."/>
            <person name="Wayne K.J."/>
            <person name="Tettelin H."/>
            <person name="Glass J.I."/>
            <person name="Rusch D."/>
            <person name="Podicherti R."/>
            <person name="Tsui H.-C.T."/>
            <person name="Winkler M.E."/>
        </authorList>
    </citation>
    <scope>NUCLEOTIDE SEQUENCE</scope>
</reference>
<feature type="transmembrane region" description="Helical" evidence="1">
    <location>
        <begin position="6"/>
        <end position="25"/>
    </location>
</feature>
<feature type="domain" description="Sulfatase-modifying factor enzyme-like" evidence="2">
    <location>
        <begin position="259"/>
        <end position="491"/>
    </location>
</feature>
<organism evidence="3">
    <name type="scientific">marine metagenome</name>
    <dbReference type="NCBI Taxonomy" id="408172"/>
    <lineage>
        <taxon>unclassified sequences</taxon>
        <taxon>metagenomes</taxon>
        <taxon>ecological metagenomes</taxon>
    </lineage>
</organism>
<dbReference type="InterPro" id="IPR005532">
    <property type="entry name" value="SUMF_dom"/>
</dbReference>
<dbReference type="AlphaFoldDB" id="A0A381T8D7"/>
<dbReference type="SUPFAM" id="SSF56436">
    <property type="entry name" value="C-type lectin-like"/>
    <property type="match status" value="1"/>
</dbReference>
<accession>A0A381T8D7</accession>
<protein>
    <recommendedName>
        <fullName evidence="2">Sulfatase-modifying factor enzyme-like domain-containing protein</fullName>
    </recommendedName>
</protein>
<gene>
    <name evidence="3" type="ORF">METZ01_LOCUS62897</name>
</gene>
<dbReference type="InterPro" id="IPR016187">
    <property type="entry name" value="CTDL_fold"/>
</dbReference>
<dbReference type="InterPro" id="IPR051043">
    <property type="entry name" value="Sulfatase_Mod_Factor_Kinase"/>
</dbReference>